<proteinExistence type="predicted"/>
<evidence type="ECO:0000313" key="3">
    <source>
        <dbReference type="Proteomes" id="UP000013827"/>
    </source>
</evidence>
<keyword evidence="3" id="KW-1185">Reference proteome</keyword>
<dbReference type="PROSITE" id="PS51257">
    <property type="entry name" value="PROKAR_LIPOPROTEIN"/>
    <property type="match status" value="1"/>
</dbReference>
<reference evidence="2" key="2">
    <citation type="submission" date="2024-10" db="UniProtKB">
        <authorList>
            <consortium name="EnsemblProtists"/>
        </authorList>
    </citation>
    <scope>IDENTIFICATION</scope>
</reference>
<name>A0A0D3JCB3_EMIH1</name>
<dbReference type="KEGG" id="ehx:EMIHUDRAFT_241625"/>
<dbReference type="HOGENOM" id="CLU_2125765_0_0_1"/>
<dbReference type="GeneID" id="17266694"/>
<keyword evidence="1" id="KW-0812">Transmembrane</keyword>
<evidence type="ECO:0000256" key="1">
    <source>
        <dbReference type="SAM" id="Phobius"/>
    </source>
</evidence>
<sequence length="114" mass="12246">MASKEFLTRTLAARGFLAWITQLLASCAWVASVFIYGGWELGDRLQLVAALSWTVSNAFAAPEAILPLLTAPEEQVAVEVRSVKSEADLSSIVLAFHVLARSGCCQCVQSCSVQ</sequence>
<evidence type="ECO:0008006" key="4">
    <source>
        <dbReference type="Google" id="ProtNLM"/>
    </source>
</evidence>
<dbReference type="AlphaFoldDB" id="A0A0D3JCB3"/>
<dbReference type="RefSeq" id="XP_005773577.1">
    <property type="nucleotide sequence ID" value="XM_005773520.1"/>
</dbReference>
<organism evidence="2 3">
    <name type="scientific">Emiliania huxleyi (strain CCMP1516)</name>
    <dbReference type="NCBI Taxonomy" id="280463"/>
    <lineage>
        <taxon>Eukaryota</taxon>
        <taxon>Haptista</taxon>
        <taxon>Haptophyta</taxon>
        <taxon>Prymnesiophyceae</taxon>
        <taxon>Isochrysidales</taxon>
        <taxon>Noelaerhabdaceae</taxon>
        <taxon>Emiliania</taxon>
    </lineage>
</organism>
<protein>
    <recommendedName>
        <fullName evidence="4">ABC transmembrane type-1 domain-containing protein</fullName>
    </recommendedName>
</protein>
<dbReference type="Proteomes" id="UP000013827">
    <property type="component" value="Unassembled WGS sequence"/>
</dbReference>
<dbReference type="EnsemblProtists" id="EOD21148">
    <property type="protein sequence ID" value="EOD21148"/>
    <property type="gene ID" value="EMIHUDRAFT_241625"/>
</dbReference>
<keyword evidence="1" id="KW-1133">Transmembrane helix</keyword>
<evidence type="ECO:0000313" key="2">
    <source>
        <dbReference type="EnsemblProtists" id="EOD21148"/>
    </source>
</evidence>
<reference evidence="3" key="1">
    <citation type="journal article" date="2013" name="Nature">
        <title>Pan genome of the phytoplankton Emiliania underpins its global distribution.</title>
        <authorList>
            <person name="Read B.A."/>
            <person name="Kegel J."/>
            <person name="Klute M.J."/>
            <person name="Kuo A."/>
            <person name="Lefebvre S.C."/>
            <person name="Maumus F."/>
            <person name="Mayer C."/>
            <person name="Miller J."/>
            <person name="Monier A."/>
            <person name="Salamov A."/>
            <person name="Young J."/>
            <person name="Aguilar M."/>
            <person name="Claverie J.M."/>
            <person name="Frickenhaus S."/>
            <person name="Gonzalez K."/>
            <person name="Herman E.K."/>
            <person name="Lin Y.C."/>
            <person name="Napier J."/>
            <person name="Ogata H."/>
            <person name="Sarno A.F."/>
            <person name="Shmutz J."/>
            <person name="Schroeder D."/>
            <person name="de Vargas C."/>
            <person name="Verret F."/>
            <person name="von Dassow P."/>
            <person name="Valentin K."/>
            <person name="Van de Peer Y."/>
            <person name="Wheeler G."/>
            <person name="Dacks J.B."/>
            <person name="Delwiche C.F."/>
            <person name="Dyhrman S.T."/>
            <person name="Glockner G."/>
            <person name="John U."/>
            <person name="Richards T."/>
            <person name="Worden A.Z."/>
            <person name="Zhang X."/>
            <person name="Grigoriev I.V."/>
            <person name="Allen A.E."/>
            <person name="Bidle K."/>
            <person name="Borodovsky M."/>
            <person name="Bowler C."/>
            <person name="Brownlee C."/>
            <person name="Cock J.M."/>
            <person name="Elias M."/>
            <person name="Gladyshev V.N."/>
            <person name="Groth M."/>
            <person name="Guda C."/>
            <person name="Hadaegh A."/>
            <person name="Iglesias-Rodriguez M.D."/>
            <person name="Jenkins J."/>
            <person name="Jones B.M."/>
            <person name="Lawson T."/>
            <person name="Leese F."/>
            <person name="Lindquist E."/>
            <person name="Lobanov A."/>
            <person name="Lomsadze A."/>
            <person name="Malik S.B."/>
            <person name="Marsh M.E."/>
            <person name="Mackinder L."/>
            <person name="Mock T."/>
            <person name="Mueller-Roeber B."/>
            <person name="Pagarete A."/>
            <person name="Parker M."/>
            <person name="Probert I."/>
            <person name="Quesneville H."/>
            <person name="Raines C."/>
            <person name="Rensing S.A."/>
            <person name="Riano-Pachon D.M."/>
            <person name="Richier S."/>
            <person name="Rokitta S."/>
            <person name="Shiraiwa Y."/>
            <person name="Soanes D.M."/>
            <person name="van der Giezen M."/>
            <person name="Wahlund T.M."/>
            <person name="Williams B."/>
            <person name="Wilson W."/>
            <person name="Wolfe G."/>
            <person name="Wurch L.L."/>
        </authorList>
    </citation>
    <scope>NUCLEOTIDE SEQUENCE</scope>
</reference>
<accession>A0A0D3JCB3</accession>
<dbReference type="PaxDb" id="2903-EOD21148"/>
<keyword evidence="1" id="KW-0472">Membrane</keyword>
<feature type="transmembrane region" description="Helical" evidence="1">
    <location>
        <begin position="16"/>
        <end position="37"/>
    </location>
</feature>